<evidence type="ECO:0000313" key="2">
    <source>
        <dbReference type="EMBL" id="PTX21450.1"/>
    </source>
</evidence>
<dbReference type="AlphaFoldDB" id="A0A2T5YQ58"/>
<feature type="transmembrane region" description="Helical" evidence="1">
    <location>
        <begin position="162"/>
        <end position="179"/>
    </location>
</feature>
<organism evidence="2 3">
    <name type="scientific">Pontibacter mucosus</name>
    <dbReference type="NCBI Taxonomy" id="1649266"/>
    <lineage>
        <taxon>Bacteria</taxon>
        <taxon>Pseudomonadati</taxon>
        <taxon>Bacteroidota</taxon>
        <taxon>Cytophagia</taxon>
        <taxon>Cytophagales</taxon>
        <taxon>Hymenobacteraceae</taxon>
        <taxon>Pontibacter</taxon>
    </lineage>
</organism>
<feature type="transmembrane region" description="Helical" evidence="1">
    <location>
        <begin position="28"/>
        <end position="47"/>
    </location>
</feature>
<feature type="transmembrane region" description="Helical" evidence="1">
    <location>
        <begin position="329"/>
        <end position="347"/>
    </location>
</feature>
<feature type="transmembrane region" description="Helical" evidence="1">
    <location>
        <begin position="304"/>
        <end position="322"/>
    </location>
</feature>
<keyword evidence="2" id="KW-0808">Transferase</keyword>
<evidence type="ECO:0000256" key="1">
    <source>
        <dbReference type="SAM" id="Phobius"/>
    </source>
</evidence>
<protein>
    <submittedName>
        <fullName evidence="2">4-amino-4-deoxy-L-arabinose transferase-like glycosyltransferase</fullName>
    </submittedName>
</protein>
<dbReference type="EMBL" id="QBKI01000002">
    <property type="protein sequence ID" value="PTX21450.1"/>
    <property type="molecule type" value="Genomic_DNA"/>
</dbReference>
<proteinExistence type="predicted"/>
<feature type="transmembrane region" description="Helical" evidence="1">
    <location>
        <begin position="137"/>
        <end position="155"/>
    </location>
</feature>
<sequence length="567" mass="63939">MSIQAISHPSHDRLFTARQVKTMSAKRLWGIWVVAMLISFLVQLLTIDVLPHIQQDEAQITDYGRLALHPESDWSVTWRVADGKPLLLWSYIGPLIAETSFHLFGPSGLGPRIASLIGGLLAASMALGWMLARKIPVYAAFGLSLALLLDPLFLLSQRMARVDSWVIALCLATCWVLHSELKKERNTLFRWQIMVAGGLTAMAALVWPSAVFLYPLIMLELVQLPESEKSGPRKWRNILINGVLFASGALIATGILVLPVLQSIVIIYNDMTTMFSQNIDSTKTLQERFFGVFQYQSWVKMLRAFAKTFSPILPILALLGAIAYRKHGAVVVVCLTAIGIIFSTLIYEFRVLYLVPYFLVLSSGLFLRSSDKPSSLLFKRASKGALILLILWSVGTSLFLRTILGTEGKTVRDREKIYEAANTGIGPGNYNVYLGFTYEFYFAGRTLGWNLYTPYIQYSFDNQGNWIREVNHVPDSKVIDLLNLMDYAIFPRGSVDEKLAYQLAEAGLRYKSTLYLGNEQPVRQRFTTENRDRDVLLWFLQGKESYGSYLIYSRDKPLANTTIPKLN</sequence>
<keyword evidence="3" id="KW-1185">Reference proteome</keyword>
<keyword evidence="1" id="KW-0472">Membrane</keyword>
<feature type="transmembrane region" description="Helical" evidence="1">
    <location>
        <begin position="191"/>
        <end position="217"/>
    </location>
</feature>
<feature type="transmembrane region" description="Helical" evidence="1">
    <location>
        <begin position="381"/>
        <end position="400"/>
    </location>
</feature>
<feature type="transmembrane region" description="Helical" evidence="1">
    <location>
        <begin position="238"/>
        <end position="268"/>
    </location>
</feature>
<reference evidence="2 3" key="1">
    <citation type="submission" date="2018-04" db="EMBL/GenBank/DDBJ databases">
        <title>Genomic Encyclopedia of Archaeal and Bacterial Type Strains, Phase II (KMG-II): from individual species to whole genera.</title>
        <authorList>
            <person name="Goeker M."/>
        </authorList>
    </citation>
    <scope>NUCLEOTIDE SEQUENCE [LARGE SCALE GENOMIC DNA]</scope>
    <source>
        <strain evidence="2 3">DSM 100162</strain>
    </source>
</reference>
<evidence type="ECO:0000313" key="3">
    <source>
        <dbReference type="Proteomes" id="UP000244225"/>
    </source>
</evidence>
<feature type="transmembrane region" description="Helical" evidence="1">
    <location>
        <begin position="113"/>
        <end position="131"/>
    </location>
</feature>
<dbReference type="Proteomes" id="UP000244225">
    <property type="component" value="Unassembled WGS sequence"/>
</dbReference>
<accession>A0A2T5YQ58</accession>
<feature type="transmembrane region" description="Helical" evidence="1">
    <location>
        <begin position="353"/>
        <end position="369"/>
    </location>
</feature>
<keyword evidence="1" id="KW-1133">Transmembrane helix</keyword>
<dbReference type="GO" id="GO:0016740">
    <property type="term" value="F:transferase activity"/>
    <property type="evidence" value="ECO:0007669"/>
    <property type="project" value="UniProtKB-KW"/>
</dbReference>
<gene>
    <name evidence="2" type="ORF">C8N40_102426</name>
</gene>
<comment type="caution">
    <text evidence="2">The sequence shown here is derived from an EMBL/GenBank/DDBJ whole genome shotgun (WGS) entry which is preliminary data.</text>
</comment>
<name>A0A2T5YQ58_9BACT</name>
<keyword evidence="1" id="KW-0812">Transmembrane</keyword>